<evidence type="ECO:0000313" key="2">
    <source>
        <dbReference type="EMBL" id="CAK8680153.1"/>
    </source>
</evidence>
<proteinExistence type="predicted"/>
<evidence type="ECO:0000256" key="1">
    <source>
        <dbReference type="SAM" id="SignalP"/>
    </source>
</evidence>
<reference evidence="2 3" key="1">
    <citation type="submission" date="2024-02" db="EMBL/GenBank/DDBJ databases">
        <authorList>
            <person name="Daric V."/>
            <person name="Darras S."/>
        </authorList>
    </citation>
    <scope>NUCLEOTIDE SEQUENCE [LARGE SCALE GENOMIC DNA]</scope>
</reference>
<keyword evidence="1" id="KW-0732">Signal</keyword>
<feature type="chain" id="PRO_5045626953" evidence="1">
    <location>
        <begin position="24"/>
        <end position="106"/>
    </location>
</feature>
<protein>
    <submittedName>
        <fullName evidence="2">Uncharacterized protein</fullName>
    </submittedName>
</protein>
<gene>
    <name evidence="2" type="ORF">CVLEPA_LOCUS10436</name>
</gene>
<sequence>MVVFDATLMCALILFGVAQFLKSWHEGGEGTSHVVFWLEAVAMLRLMTVRAENYCFARCVVADGTNDLQPLLQMSVFPSACRPKRHPDYVDAREIGRETSRRLSSQ</sequence>
<organism evidence="2 3">
    <name type="scientific">Clavelina lepadiformis</name>
    <name type="common">Light-bulb sea squirt</name>
    <name type="synonym">Ascidia lepadiformis</name>
    <dbReference type="NCBI Taxonomy" id="159417"/>
    <lineage>
        <taxon>Eukaryota</taxon>
        <taxon>Metazoa</taxon>
        <taxon>Chordata</taxon>
        <taxon>Tunicata</taxon>
        <taxon>Ascidiacea</taxon>
        <taxon>Aplousobranchia</taxon>
        <taxon>Clavelinidae</taxon>
        <taxon>Clavelina</taxon>
    </lineage>
</organism>
<feature type="signal peptide" evidence="1">
    <location>
        <begin position="1"/>
        <end position="23"/>
    </location>
</feature>
<accession>A0ABP0FKF0</accession>
<evidence type="ECO:0000313" key="3">
    <source>
        <dbReference type="Proteomes" id="UP001642483"/>
    </source>
</evidence>
<dbReference type="EMBL" id="CAWYQH010000068">
    <property type="protein sequence ID" value="CAK8680153.1"/>
    <property type="molecule type" value="Genomic_DNA"/>
</dbReference>
<keyword evidence="3" id="KW-1185">Reference proteome</keyword>
<comment type="caution">
    <text evidence="2">The sequence shown here is derived from an EMBL/GenBank/DDBJ whole genome shotgun (WGS) entry which is preliminary data.</text>
</comment>
<dbReference type="Proteomes" id="UP001642483">
    <property type="component" value="Unassembled WGS sequence"/>
</dbReference>
<name>A0ABP0FKF0_CLALP</name>